<dbReference type="InterPro" id="IPR011013">
    <property type="entry name" value="Gal_mutarotase_sf_dom"/>
</dbReference>
<sequence>MHWHSKFSTEEVEFSFNEFGPYDEADNYSRNTPDAFHEDYVGKLFDEMPGDEFWSELKAIRWYPASVDPPLTGLPWLVPDNTCDLNFIGVWNPWDKKAKAMPDFEDDEYKHILCVEAAAVEYPITLKLREKWKGRQQLLVVPSSYCSGKLDPHIVC</sequence>
<proteinExistence type="predicted"/>
<protein>
    <submittedName>
        <fullName evidence="1">Uncharacterized protein</fullName>
    </submittedName>
</protein>
<dbReference type="SUPFAM" id="SSF74650">
    <property type="entry name" value="Galactose mutarotase-like"/>
    <property type="match status" value="1"/>
</dbReference>
<dbReference type="InterPro" id="IPR014718">
    <property type="entry name" value="GH-type_carb-bd"/>
</dbReference>
<name>A0AAU9LCY6_9ASTR</name>
<dbReference type="Gene3D" id="2.70.98.10">
    <property type="match status" value="1"/>
</dbReference>
<dbReference type="EMBL" id="CAKMRJ010000001">
    <property type="protein sequence ID" value="CAH1412167.1"/>
    <property type="molecule type" value="Genomic_DNA"/>
</dbReference>
<reference evidence="1 2" key="1">
    <citation type="submission" date="2022-01" db="EMBL/GenBank/DDBJ databases">
        <authorList>
            <person name="Xiong W."/>
            <person name="Schranz E."/>
        </authorList>
    </citation>
    <scope>NUCLEOTIDE SEQUENCE [LARGE SCALE GENOMIC DNA]</scope>
</reference>
<dbReference type="PANTHER" id="PTHR11122:SF13">
    <property type="entry name" value="GLUCOSE-6-PHOSPHATE 1-EPIMERASE"/>
    <property type="match status" value="1"/>
</dbReference>
<evidence type="ECO:0000313" key="1">
    <source>
        <dbReference type="EMBL" id="CAH1412167.1"/>
    </source>
</evidence>
<dbReference type="GO" id="GO:0030246">
    <property type="term" value="F:carbohydrate binding"/>
    <property type="evidence" value="ECO:0007669"/>
    <property type="project" value="InterPro"/>
</dbReference>
<gene>
    <name evidence="1" type="ORF">LVIROSA_LOCUS201</name>
</gene>
<dbReference type="GO" id="GO:0047938">
    <property type="term" value="F:glucose-6-phosphate 1-epimerase activity"/>
    <property type="evidence" value="ECO:0007669"/>
    <property type="project" value="TreeGrafter"/>
</dbReference>
<accession>A0AAU9LCY6</accession>
<dbReference type="Proteomes" id="UP001157418">
    <property type="component" value="Unassembled WGS sequence"/>
</dbReference>
<dbReference type="GO" id="GO:0005975">
    <property type="term" value="P:carbohydrate metabolic process"/>
    <property type="evidence" value="ECO:0007669"/>
    <property type="project" value="InterPro"/>
</dbReference>
<evidence type="ECO:0000313" key="2">
    <source>
        <dbReference type="Proteomes" id="UP001157418"/>
    </source>
</evidence>
<dbReference type="PANTHER" id="PTHR11122">
    <property type="entry name" value="APOSPORY-ASSOCIATED PROTEIN C-RELATED"/>
    <property type="match status" value="1"/>
</dbReference>
<dbReference type="AlphaFoldDB" id="A0AAU9LCY6"/>
<comment type="caution">
    <text evidence="1">The sequence shown here is derived from an EMBL/GenBank/DDBJ whole genome shotgun (WGS) entry which is preliminary data.</text>
</comment>
<dbReference type="GO" id="GO:0005737">
    <property type="term" value="C:cytoplasm"/>
    <property type="evidence" value="ECO:0007669"/>
    <property type="project" value="TreeGrafter"/>
</dbReference>
<organism evidence="1 2">
    <name type="scientific">Lactuca virosa</name>
    <dbReference type="NCBI Taxonomy" id="75947"/>
    <lineage>
        <taxon>Eukaryota</taxon>
        <taxon>Viridiplantae</taxon>
        <taxon>Streptophyta</taxon>
        <taxon>Embryophyta</taxon>
        <taxon>Tracheophyta</taxon>
        <taxon>Spermatophyta</taxon>
        <taxon>Magnoliopsida</taxon>
        <taxon>eudicotyledons</taxon>
        <taxon>Gunneridae</taxon>
        <taxon>Pentapetalae</taxon>
        <taxon>asterids</taxon>
        <taxon>campanulids</taxon>
        <taxon>Asterales</taxon>
        <taxon>Asteraceae</taxon>
        <taxon>Cichorioideae</taxon>
        <taxon>Cichorieae</taxon>
        <taxon>Lactucinae</taxon>
        <taxon>Lactuca</taxon>
    </lineage>
</organism>
<keyword evidence="2" id="KW-1185">Reference proteome</keyword>